<dbReference type="SMART" id="SM00587">
    <property type="entry name" value="CHK"/>
    <property type="match status" value="1"/>
</dbReference>
<keyword evidence="2" id="KW-0808">Transferase</keyword>
<dbReference type="PANTHER" id="PTHR11012:SF48">
    <property type="entry name" value="CHK KINASE-LIKE DOMAIN-CONTAINING PROTEIN-RELATED"/>
    <property type="match status" value="1"/>
</dbReference>
<evidence type="ECO:0000313" key="2">
    <source>
        <dbReference type="EMBL" id="JAC16755.1"/>
    </source>
</evidence>
<protein>
    <submittedName>
        <fullName evidence="2">Putative ecdysteroid kinase</fullName>
    </submittedName>
</protein>
<feature type="domain" description="CHK kinase-like" evidence="1">
    <location>
        <begin position="116"/>
        <end position="311"/>
    </location>
</feature>
<evidence type="ECO:0000259" key="1">
    <source>
        <dbReference type="SMART" id="SM00587"/>
    </source>
</evidence>
<dbReference type="AlphaFoldDB" id="A0A023F6B5"/>
<dbReference type="InterPro" id="IPR015897">
    <property type="entry name" value="CHK_kinase-like"/>
</dbReference>
<proteinExistence type="evidence at transcript level"/>
<dbReference type="Pfam" id="PF02958">
    <property type="entry name" value="EcKL"/>
    <property type="match status" value="1"/>
</dbReference>
<name>A0A023F6B5_TRIIF</name>
<dbReference type="InterPro" id="IPR004119">
    <property type="entry name" value="EcKL"/>
</dbReference>
<sequence length="417" mass="48635">MYDINEKDCLQVLSSYFNSDHFELIEFHGNGSSEASLGLLGNNSSVWCKVRINKKIKEVNFFVKTLPLNDFHRECVNISGCFLKETIFYNQIRSGMKKYLCNKVIPEFYYSNSEKIILEDLCVAGYKNSNLNGYFDLQHCLSSLKSLAEFHASSLLYERDLGLNLDKNFPDITFYSWISDIEDHPGQKHILTGISAIKRILDQYFTHHPICTRQKVIEILLKVPVQLKPSKSYRNCLSHVDLWCNNIMFKYNEEFKVEDAVLIDFQLFGYNPPSLDFLMLIYLNTAKTTREKHFTHFISHYYTHFCNVLQNFNIDPVSVLKKKDLVSSMSETLETTLSLTILYLHYVLIPVEDLLPIVKDVEKFKYFLWIDRSDLILSTITKDEVYKEKLFNAINDLINHVIKLDSSAEFPHDVNII</sequence>
<dbReference type="GO" id="GO:0016301">
    <property type="term" value="F:kinase activity"/>
    <property type="evidence" value="ECO:0007669"/>
    <property type="project" value="UniProtKB-KW"/>
</dbReference>
<keyword evidence="2" id="KW-0418">Kinase</keyword>
<accession>A0A023F6B5</accession>
<dbReference type="SUPFAM" id="SSF56112">
    <property type="entry name" value="Protein kinase-like (PK-like)"/>
    <property type="match status" value="1"/>
</dbReference>
<dbReference type="EMBL" id="GBBI01001957">
    <property type="protein sequence ID" value="JAC16755.1"/>
    <property type="molecule type" value="mRNA"/>
</dbReference>
<dbReference type="InterPro" id="IPR011009">
    <property type="entry name" value="Kinase-like_dom_sf"/>
</dbReference>
<reference evidence="2" key="1">
    <citation type="journal article" date="2014" name="PLoS Negl. Trop. Dis.">
        <title>An updated insight into the Sialotranscriptome of Triatoma infestans: developmental stage and geographic variations.</title>
        <authorList>
            <person name="Schwarz A."/>
            <person name="Medrano-Mercado N."/>
            <person name="Schaub G.A."/>
            <person name="Struchiner C.J."/>
            <person name="Bargues M.D."/>
            <person name="Levy M.Z."/>
            <person name="Ribeiro J.M."/>
        </authorList>
    </citation>
    <scope>NUCLEOTIDE SEQUENCE</scope>
    <source>
        <strain evidence="2">Chile</strain>
        <tissue evidence="2">Salivary glands</tissue>
    </source>
</reference>
<dbReference type="PANTHER" id="PTHR11012">
    <property type="entry name" value="PROTEIN KINASE-LIKE DOMAIN-CONTAINING"/>
    <property type="match status" value="1"/>
</dbReference>
<dbReference type="Gene3D" id="3.90.1200.10">
    <property type="match status" value="1"/>
</dbReference>
<organism evidence="2">
    <name type="scientific">Triatoma infestans</name>
    <name type="common">Assassin bug</name>
    <dbReference type="NCBI Taxonomy" id="30076"/>
    <lineage>
        <taxon>Eukaryota</taxon>
        <taxon>Metazoa</taxon>
        <taxon>Ecdysozoa</taxon>
        <taxon>Arthropoda</taxon>
        <taxon>Hexapoda</taxon>
        <taxon>Insecta</taxon>
        <taxon>Pterygota</taxon>
        <taxon>Neoptera</taxon>
        <taxon>Paraneoptera</taxon>
        <taxon>Hemiptera</taxon>
        <taxon>Heteroptera</taxon>
        <taxon>Panheteroptera</taxon>
        <taxon>Cimicomorpha</taxon>
        <taxon>Reduviidae</taxon>
        <taxon>Triatominae</taxon>
        <taxon>Triatoma</taxon>
    </lineage>
</organism>